<dbReference type="GO" id="GO:0005694">
    <property type="term" value="C:chromosome"/>
    <property type="evidence" value="ECO:0007669"/>
    <property type="project" value="UniProtKB-ARBA"/>
</dbReference>
<dbReference type="FunFam" id="3.40.50.300:FF:000326">
    <property type="entry name" value="P-loop containing nucleoside triphosphate hydrolase"/>
    <property type="match status" value="1"/>
</dbReference>
<evidence type="ECO:0000256" key="2">
    <source>
        <dbReference type="ARBA" id="ARBA00022801"/>
    </source>
</evidence>
<evidence type="ECO:0000256" key="3">
    <source>
        <dbReference type="ARBA" id="ARBA00022806"/>
    </source>
</evidence>
<dbReference type="Gene3D" id="3.40.50.300">
    <property type="entry name" value="P-loop containing nucleotide triphosphate hydrolases"/>
    <property type="match status" value="2"/>
</dbReference>
<dbReference type="InterPro" id="IPR047187">
    <property type="entry name" value="SF1_C_Upf1"/>
</dbReference>
<dbReference type="InterPro" id="IPR045055">
    <property type="entry name" value="DNA2/NAM7-like"/>
</dbReference>
<keyword evidence="2" id="KW-0378">Hydrolase</keyword>
<dbReference type="Pfam" id="PF13086">
    <property type="entry name" value="AAA_11"/>
    <property type="match status" value="1"/>
</dbReference>
<dbReference type="InterPro" id="IPR027417">
    <property type="entry name" value="P-loop_NTPase"/>
</dbReference>
<feature type="domain" description="DNA2/NAM7 helicase helicase" evidence="5">
    <location>
        <begin position="243"/>
        <end position="584"/>
    </location>
</feature>
<dbReference type="Pfam" id="PF13087">
    <property type="entry name" value="AAA_12"/>
    <property type="match status" value="1"/>
</dbReference>
<sequence>MRNLRFLSPEGSVGKGKKPWSDPLIEMMFSWSVADVFNDKLFQDKVVEIPKSFVSIETYLNSFVYPLIEEVRADLLSGFQSITQAPIVRVLSLQAVKNEENSYLAVLDYSSYKPTNGDVVFLSNGRPSQASNLLSNGCSDVNLALFIGGGYERQRKMKVSNKLGIEKLKEKNKGASFIYAVYLINVTTYKRIWKALKSQLNQLVFQLLPNPNHSSVSGASALLDTDSFDLRNVELKEKLMQFKLNNSQIDAILNCTKSSKLDSKHRIDLIWGPPGTGKTKTVSYLLWVLQTKKCRTLACAPTNTAVIELASRFLSLAKDDCSLHLGNVVVFGNETRMKIDEDLKDIFLKFRVEKLQKCLQPISGWRSCIKEMIDFFEHCLSWYQMYQLDPNMKNPKGSMPCHGALLSLQDFVKSWFVQIQEEVTRNLKILGQHLPRPLISIENLRDINEVCDLLGGFLHGLTMQLDVQVVEEAFKEDNAGNMLCKARSDCLKLLRKLLLTLNVLVNGNDIEAMCLQHASLIFCTTSTSSILGNVKQIKAIEYVVIDEAAQLKECESLIALQLPGVCHAVLIGDECQLPAMVRSKISGNAKFGRSLFERLSQLGCKKHLLNIQYRMHPSISYFPNSSFYDKQIKDGPNVLDKKHEHHYLPGDMYGAYSFINIVGGQESSFGHSLENFVEVAVVNQIIKNLHEESLRMKQKISVGVICPYKGQVQAIQNKMGEYDVSVDFTVKVSTVDGFQGSEEDVIILTTVRSNTYGSIGFVSNRNRTNVALTRARHCLWILGNGSTLSDSKSIWMELVLDAKARGFFFDANEDMSLSQAIIASYIEQGSIDALLPIHALSISQNEMEESAQKDESDHAAITSGAIKSFIEDGSTEDK</sequence>
<name>A0A835PUX8_VANPL</name>
<dbReference type="InterPro" id="IPR045529">
    <property type="entry name" value="DUF6469"/>
</dbReference>
<evidence type="ECO:0000259" key="7">
    <source>
        <dbReference type="Pfam" id="PF20073"/>
    </source>
</evidence>
<protein>
    <submittedName>
        <fullName evidence="8">Uncharacterized protein</fullName>
    </submittedName>
</protein>
<dbReference type="GO" id="GO:0016787">
    <property type="term" value="F:hydrolase activity"/>
    <property type="evidence" value="ECO:0007669"/>
    <property type="project" value="UniProtKB-KW"/>
</dbReference>
<dbReference type="SUPFAM" id="SSF52540">
    <property type="entry name" value="P-loop containing nucleoside triphosphate hydrolases"/>
    <property type="match status" value="1"/>
</dbReference>
<dbReference type="CDD" id="cd18808">
    <property type="entry name" value="SF1_C_Upf1"/>
    <property type="match status" value="1"/>
</dbReference>
<reference evidence="8 9" key="1">
    <citation type="journal article" date="2020" name="Nat. Food">
        <title>A phased Vanilla planifolia genome enables genetic improvement of flavour and production.</title>
        <authorList>
            <person name="Hasing T."/>
            <person name="Tang H."/>
            <person name="Brym M."/>
            <person name="Khazi F."/>
            <person name="Huang T."/>
            <person name="Chambers A.H."/>
        </authorList>
    </citation>
    <scope>NUCLEOTIDE SEQUENCE [LARGE SCALE GENOMIC DNA]</scope>
    <source>
        <tissue evidence="8">Leaf</tissue>
    </source>
</reference>
<dbReference type="GO" id="GO:0005524">
    <property type="term" value="F:ATP binding"/>
    <property type="evidence" value="ECO:0007669"/>
    <property type="project" value="UniProtKB-KW"/>
</dbReference>
<proteinExistence type="predicted"/>
<dbReference type="InterPro" id="IPR041677">
    <property type="entry name" value="DNA2/NAM7_AAA_11"/>
</dbReference>
<dbReference type="PANTHER" id="PTHR10887">
    <property type="entry name" value="DNA2/NAM7 HELICASE FAMILY"/>
    <property type="match status" value="1"/>
</dbReference>
<dbReference type="GO" id="GO:0004386">
    <property type="term" value="F:helicase activity"/>
    <property type="evidence" value="ECO:0007669"/>
    <property type="project" value="UniProtKB-KW"/>
</dbReference>
<dbReference type="Pfam" id="PF20073">
    <property type="entry name" value="DUF6469"/>
    <property type="match status" value="1"/>
</dbReference>
<comment type="caution">
    <text evidence="8">The sequence shown here is derived from an EMBL/GenBank/DDBJ whole genome shotgun (WGS) entry which is preliminary data.</text>
</comment>
<keyword evidence="3" id="KW-0347">Helicase</keyword>
<dbReference type="InterPro" id="IPR041679">
    <property type="entry name" value="DNA2/NAM7-like_C"/>
</dbReference>
<feature type="domain" description="DUF6469" evidence="7">
    <location>
        <begin position="111"/>
        <end position="201"/>
    </location>
</feature>
<organism evidence="8 9">
    <name type="scientific">Vanilla planifolia</name>
    <name type="common">Vanilla</name>
    <dbReference type="NCBI Taxonomy" id="51239"/>
    <lineage>
        <taxon>Eukaryota</taxon>
        <taxon>Viridiplantae</taxon>
        <taxon>Streptophyta</taxon>
        <taxon>Embryophyta</taxon>
        <taxon>Tracheophyta</taxon>
        <taxon>Spermatophyta</taxon>
        <taxon>Magnoliopsida</taxon>
        <taxon>Liliopsida</taxon>
        <taxon>Asparagales</taxon>
        <taxon>Orchidaceae</taxon>
        <taxon>Vanilloideae</taxon>
        <taxon>Vanilleae</taxon>
        <taxon>Vanilla</taxon>
    </lineage>
</organism>
<evidence type="ECO:0000259" key="5">
    <source>
        <dbReference type="Pfam" id="PF13086"/>
    </source>
</evidence>
<gene>
    <name evidence="8" type="ORF">HPP92_022218</name>
</gene>
<dbReference type="PANTHER" id="PTHR10887:SF515">
    <property type="entry name" value="P-LOOP CONTAINING NUCLEOSIDE TRIPHOSPHATE HYDROLASES SUPERFAMILY PROTEIN"/>
    <property type="match status" value="1"/>
</dbReference>
<dbReference type="Proteomes" id="UP000639772">
    <property type="component" value="Chromosome 12"/>
</dbReference>
<dbReference type="OrthoDB" id="6513042at2759"/>
<evidence type="ECO:0000256" key="4">
    <source>
        <dbReference type="ARBA" id="ARBA00022840"/>
    </source>
</evidence>
<keyword evidence="1" id="KW-0547">Nucleotide-binding</keyword>
<evidence type="ECO:0000313" key="9">
    <source>
        <dbReference type="Proteomes" id="UP000639772"/>
    </source>
</evidence>
<dbReference type="AlphaFoldDB" id="A0A835PUX8"/>
<feature type="domain" description="DNA2/NAM7 helicase-like C-terminal" evidence="6">
    <location>
        <begin position="592"/>
        <end position="784"/>
    </location>
</feature>
<keyword evidence="4" id="KW-0067">ATP-binding</keyword>
<evidence type="ECO:0000259" key="6">
    <source>
        <dbReference type="Pfam" id="PF13087"/>
    </source>
</evidence>
<evidence type="ECO:0000313" key="8">
    <source>
        <dbReference type="EMBL" id="KAG0459090.1"/>
    </source>
</evidence>
<dbReference type="EMBL" id="JADCNM010000012">
    <property type="protein sequence ID" value="KAG0459090.1"/>
    <property type="molecule type" value="Genomic_DNA"/>
</dbReference>
<accession>A0A835PUX8</accession>
<evidence type="ECO:0000256" key="1">
    <source>
        <dbReference type="ARBA" id="ARBA00022741"/>
    </source>
</evidence>